<evidence type="ECO:0000256" key="3">
    <source>
        <dbReference type="ARBA" id="ARBA00022692"/>
    </source>
</evidence>
<feature type="transmembrane region" description="Helical" evidence="6">
    <location>
        <begin position="234"/>
        <end position="255"/>
    </location>
</feature>
<protein>
    <submittedName>
        <fullName evidence="7">Cobalt ECF transporter T component CbiQ</fullName>
    </submittedName>
</protein>
<dbReference type="Proteomes" id="UP000215005">
    <property type="component" value="Chromosome"/>
</dbReference>
<feature type="transmembrane region" description="Helical" evidence="6">
    <location>
        <begin position="185"/>
        <end position="202"/>
    </location>
</feature>
<keyword evidence="4 6" id="KW-1133">Transmembrane helix</keyword>
<feature type="transmembrane region" description="Helical" evidence="6">
    <location>
        <begin position="143"/>
        <end position="164"/>
    </location>
</feature>
<keyword evidence="5 6" id="KW-0472">Membrane</keyword>
<proteinExistence type="predicted"/>
<reference evidence="7 8" key="1">
    <citation type="submission" date="2017-08" db="EMBL/GenBank/DDBJ databases">
        <title>The complete genome sequence of Nocardiopsis gilva YIM 90087.</title>
        <authorList>
            <person name="Yin M."/>
            <person name="Tang S."/>
        </authorList>
    </citation>
    <scope>NUCLEOTIDE SEQUENCE [LARGE SCALE GENOMIC DNA]</scope>
    <source>
        <strain evidence="7 8">YIM 90087</strain>
    </source>
</reference>
<dbReference type="InterPro" id="IPR052770">
    <property type="entry name" value="Cobalt_transport_CbiQ"/>
</dbReference>
<feature type="transmembrane region" description="Helical" evidence="6">
    <location>
        <begin position="66"/>
        <end position="87"/>
    </location>
</feature>
<dbReference type="RefSeq" id="WP_094932621.1">
    <property type="nucleotide sequence ID" value="NZ_CP022753.1"/>
</dbReference>
<dbReference type="InterPro" id="IPR003339">
    <property type="entry name" value="ABC/ECF_trnsptr_transmembrane"/>
</dbReference>
<evidence type="ECO:0000256" key="2">
    <source>
        <dbReference type="ARBA" id="ARBA00022475"/>
    </source>
</evidence>
<evidence type="ECO:0000313" key="7">
    <source>
        <dbReference type="EMBL" id="ASU84865.1"/>
    </source>
</evidence>
<name>A0A223S9P8_9ACTN</name>
<evidence type="ECO:0000256" key="1">
    <source>
        <dbReference type="ARBA" id="ARBA00004651"/>
    </source>
</evidence>
<organism evidence="7 8">
    <name type="scientific">Nocardiopsis gilva YIM 90087</name>
    <dbReference type="NCBI Taxonomy" id="1235441"/>
    <lineage>
        <taxon>Bacteria</taxon>
        <taxon>Bacillati</taxon>
        <taxon>Actinomycetota</taxon>
        <taxon>Actinomycetes</taxon>
        <taxon>Streptosporangiales</taxon>
        <taxon>Nocardiopsidaceae</taxon>
        <taxon>Nocardiopsis</taxon>
    </lineage>
</organism>
<dbReference type="PANTHER" id="PTHR43723">
    <property type="entry name" value="COBALT TRANSPORT PROTEIN CBIQ"/>
    <property type="match status" value="1"/>
</dbReference>
<evidence type="ECO:0000256" key="5">
    <source>
        <dbReference type="ARBA" id="ARBA00023136"/>
    </source>
</evidence>
<dbReference type="OrthoDB" id="4407546at2"/>
<keyword evidence="2" id="KW-1003">Cell membrane</keyword>
<evidence type="ECO:0000256" key="6">
    <source>
        <dbReference type="SAM" id="Phobius"/>
    </source>
</evidence>
<dbReference type="Pfam" id="PF02361">
    <property type="entry name" value="CbiQ"/>
    <property type="match status" value="1"/>
</dbReference>
<dbReference type="CDD" id="cd16914">
    <property type="entry name" value="EcfT"/>
    <property type="match status" value="1"/>
</dbReference>
<dbReference type="KEGG" id="ngv:CDO52_20545"/>
<keyword evidence="8" id="KW-1185">Reference proteome</keyword>
<feature type="transmembrane region" description="Helical" evidence="6">
    <location>
        <begin position="24"/>
        <end position="54"/>
    </location>
</feature>
<sequence>MLAIDAAAYKSPWRDVHPAVKGTLFGGLLLCALALPAWPGAAITAVTALVVAFGPAGVEPRAFARAAWAPLLFILTGSVTLLFSVGAPGDAAAGPALGPVAWDPDGLARAAEIVGRATAALLCQLLFAFTTPLADLLPRLTRIGLPAALVEMVALIYRMLFVTLDTARRIGTGQAGRLGYATRRAWIRSVGSLGAALFIRSYDRAQRMQRGLECRGYTGELTVLVDALPLRPQALLAAAAVPLLVAAATIGSGVWL</sequence>
<dbReference type="GO" id="GO:0006824">
    <property type="term" value="P:cobalt ion transport"/>
    <property type="evidence" value="ECO:0007669"/>
    <property type="project" value="InterPro"/>
</dbReference>
<gene>
    <name evidence="7" type="primary">cbiQ</name>
    <name evidence="7" type="ORF">CDO52_20545</name>
</gene>
<dbReference type="EMBL" id="CP022753">
    <property type="protein sequence ID" value="ASU84865.1"/>
    <property type="molecule type" value="Genomic_DNA"/>
</dbReference>
<dbReference type="InterPro" id="IPR012809">
    <property type="entry name" value="ECF_CbiQ"/>
</dbReference>
<accession>A0A223S9P8</accession>
<dbReference type="AlphaFoldDB" id="A0A223S9P8"/>
<keyword evidence="3 6" id="KW-0812">Transmembrane</keyword>
<comment type="subcellular location">
    <subcellularLocation>
        <location evidence="1">Cell membrane</location>
        <topology evidence="1">Multi-pass membrane protein</topology>
    </subcellularLocation>
</comment>
<dbReference type="PANTHER" id="PTHR43723:SF1">
    <property type="entry name" value="COBALT TRANSPORT PROTEIN CBIQ"/>
    <property type="match status" value="1"/>
</dbReference>
<dbReference type="NCBIfam" id="TIGR02454">
    <property type="entry name" value="ECF_T_CbiQ"/>
    <property type="match status" value="1"/>
</dbReference>
<dbReference type="GO" id="GO:0043190">
    <property type="term" value="C:ATP-binding cassette (ABC) transporter complex"/>
    <property type="evidence" value="ECO:0007669"/>
    <property type="project" value="InterPro"/>
</dbReference>
<evidence type="ECO:0000313" key="8">
    <source>
        <dbReference type="Proteomes" id="UP000215005"/>
    </source>
</evidence>
<evidence type="ECO:0000256" key="4">
    <source>
        <dbReference type="ARBA" id="ARBA00022989"/>
    </source>
</evidence>